<comment type="caution">
    <text evidence="2">The sequence shown here is derived from an EMBL/GenBank/DDBJ whole genome shotgun (WGS) entry which is preliminary data.</text>
</comment>
<evidence type="ECO:0008006" key="4">
    <source>
        <dbReference type="Google" id="ProtNLM"/>
    </source>
</evidence>
<gene>
    <name evidence="2" type="ORF">QM524_22490</name>
</gene>
<evidence type="ECO:0000256" key="1">
    <source>
        <dbReference type="SAM" id="Phobius"/>
    </source>
</evidence>
<dbReference type="RefSeq" id="WP_283346339.1">
    <property type="nucleotide sequence ID" value="NZ_JASHIF010000024.1"/>
</dbReference>
<protein>
    <recommendedName>
        <fullName evidence="4">Outer membrane protein beta-barrel domain-containing protein</fullName>
    </recommendedName>
</protein>
<feature type="transmembrane region" description="Helical" evidence="1">
    <location>
        <begin position="50"/>
        <end position="69"/>
    </location>
</feature>
<keyword evidence="3" id="KW-1185">Reference proteome</keyword>
<name>A0ABT6YEJ0_9BACT</name>
<proteinExistence type="predicted"/>
<keyword evidence="1" id="KW-0812">Transmembrane</keyword>
<sequence length="426" mass="48506">MQNPEEDKLKRLLQDTFSDYEPEPSEQTWEYIDASIHPHQPFSAKLFKRLAVAAIALLLLLSTGVIFMLEQKSTNFTHQLTLLEKNKDHVKKIKSQLAVEKENDTNKKEGQNSLESAEKTILNTKNSTASKGQKNTSAQHSNQAKHITFKGYEQSDLSPVLPLSESSEIPNHYTNKNHSPASINVPENGLKIDKFEFMESKNILVNQPKIEFPNIEKIIFLKSQKPVVKSTYLSVSFTPLQTYRILKIDNPDIVSLQRNKLLDPERNGFEATIGITKSINSSWNFRCGISFLKMRQWAEYKVSTDKYLVKNNNQGTIEQITQNKVESENLEMFGLHADVQRLMRISGRNRYFVSTGTDMMYNSSNSQLNTFLQVSGCVQHALNSQCFLTIEPTASYMLNNINHSSNLIQTSAYNLGLKIGLSYRIQ</sequence>
<dbReference type="EMBL" id="JASHIF010000024">
    <property type="protein sequence ID" value="MDI9862009.1"/>
    <property type="molecule type" value="Genomic_DNA"/>
</dbReference>
<evidence type="ECO:0000313" key="3">
    <source>
        <dbReference type="Proteomes" id="UP001236507"/>
    </source>
</evidence>
<dbReference type="Proteomes" id="UP001236507">
    <property type="component" value="Unassembled WGS sequence"/>
</dbReference>
<keyword evidence="1" id="KW-0472">Membrane</keyword>
<reference evidence="2 3" key="1">
    <citation type="submission" date="2023-05" db="EMBL/GenBank/DDBJ databases">
        <title>Novel species of genus Flectobacillus isolated from stream in China.</title>
        <authorList>
            <person name="Lu H."/>
        </authorList>
    </citation>
    <scope>NUCLEOTIDE SEQUENCE [LARGE SCALE GENOMIC DNA]</scope>
    <source>
        <strain evidence="2 3">KCTC 42575</strain>
    </source>
</reference>
<accession>A0ABT6YEJ0</accession>
<organism evidence="2 3">
    <name type="scientific">Flectobacillus roseus</name>
    <dbReference type="NCBI Taxonomy" id="502259"/>
    <lineage>
        <taxon>Bacteria</taxon>
        <taxon>Pseudomonadati</taxon>
        <taxon>Bacteroidota</taxon>
        <taxon>Cytophagia</taxon>
        <taxon>Cytophagales</taxon>
        <taxon>Flectobacillaceae</taxon>
        <taxon>Flectobacillus</taxon>
    </lineage>
</organism>
<evidence type="ECO:0000313" key="2">
    <source>
        <dbReference type="EMBL" id="MDI9862009.1"/>
    </source>
</evidence>
<keyword evidence="1" id="KW-1133">Transmembrane helix</keyword>